<gene>
    <name evidence="5" type="ORF">Purlil1_13681</name>
</gene>
<organism evidence="5 6">
    <name type="scientific">Purpureocillium lilacinum</name>
    <name type="common">Paecilomyces lilacinus</name>
    <dbReference type="NCBI Taxonomy" id="33203"/>
    <lineage>
        <taxon>Eukaryota</taxon>
        <taxon>Fungi</taxon>
        <taxon>Dikarya</taxon>
        <taxon>Ascomycota</taxon>
        <taxon>Pezizomycotina</taxon>
        <taxon>Sordariomycetes</taxon>
        <taxon>Hypocreomycetidae</taxon>
        <taxon>Hypocreales</taxon>
        <taxon>Ophiocordycipitaceae</taxon>
        <taxon>Purpureocillium</taxon>
    </lineage>
</organism>
<dbReference type="InterPro" id="IPR008949">
    <property type="entry name" value="Isoprenoid_synthase_dom_sf"/>
</dbReference>
<dbReference type="PROSITE" id="PS00723">
    <property type="entry name" value="POLYPRENYL_SYNTHASE_1"/>
    <property type="match status" value="1"/>
</dbReference>
<dbReference type="CDD" id="cd00685">
    <property type="entry name" value="Trans_IPPS_HT"/>
    <property type="match status" value="1"/>
</dbReference>
<name>A0ABR0BDE3_PURLI</name>
<dbReference type="PROSITE" id="PS00444">
    <property type="entry name" value="POLYPRENYL_SYNTHASE_2"/>
    <property type="match status" value="1"/>
</dbReference>
<evidence type="ECO:0000313" key="5">
    <source>
        <dbReference type="EMBL" id="KAK4069633.1"/>
    </source>
</evidence>
<dbReference type="PANTHER" id="PTHR12001:SF44">
    <property type="entry name" value="GERANYLGERANYL PYROPHOSPHATE SYNTHASE"/>
    <property type="match status" value="1"/>
</dbReference>
<evidence type="ECO:0000256" key="1">
    <source>
        <dbReference type="ARBA" id="ARBA00022679"/>
    </source>
</evidence>
<dbReference type="Proteomes" id="UP001287286">
    <property type="component" value="Unassembled WGS sequence"/>
</dbReference>
<comment type="caution">
    <text evidence="5">The sequence shown here is derived from an EMBL/GenBank/DDBJ whole genome shotgun (WGS) entry which is preliminary data.</text>
</comment>
<evidence type="ECO:0000256" key="4">
    <source>
        <dbReference type="RuleBase" id="RU004466"/>
    </source>
</evidence>
<keyword evidence="6" id="KW-1185">Reference proteome</keyword>
<protein>
    <submittedName>
        <fullName evidence="5">Uncharacterized protein</fullName>
    </submittedName>
</protein>
<evidence type="ECO:0000256" key="3">
    <source>
        <dbReference type="ARBA" id="ARBA00022842"/>
    </source>
</evidence>
<dbReference type="Gene3D" id="1.10.600.10">
    <property type="entry name" value="Farnesyl Diphosphate Synthase"/>
    <property type="match status" value="1"/>
</dbReference>
<dbReference type="InterPro" id="IPR000092">
    <property type="entry name" value="Polyprenyl_synt"/>
</dbReference>
<evidence type="ECO:0000256" key="2">
    <source>
        <dbReference type="ARBA" id="ARBA00022723"/>
    </source>
</evidence>
<dbReference type="InterPro" id="IPR033749">
    <property type="entry name" value="Polyprenyl_synt_CS"/>
</dbReference>
<sequence>MATTYRLPSLLLDSAAASITTPLWDRHPATLGATTLMPTPGGHAQVAYRQHLPQLIAGDIFMHRKCHTHTGCLPNTYQDPNSPSEYMLSSQNAGNPPRFSGNALPGIIQPLTNGYPRSSKTVVTGPFNYTQNLPGKNLRGQMINAFNAWLNVPPESLDVIAKVVTTLHTASLLIDDIEDDSFLRRGYPAAHHLFGVPQTINSANYMYFRAFDMLQSLDSADVVRIFTDELLQLHLGQGMDLYWRDTLTCPTEKEYLEMVGNKTGGLFRLAVRLMQAESPNPALPECLELVESLGLLFQIRDDYLNLVSKEYSEAKGTCEDLTEGKFSFPVIHSIHHDTTNLQLLGILKLRTTDEHVKNCAVQYMERTGSFDYTRRKISTLIKHAKDITDRMDGGEGKKEEVYRLLDKLAI</sequence>
<proteinExistence type="inferred from homology"/>
<dbReference type="Pfam" id="PF00348">
    <property type="entry name" value="polyprenyl_synt"/>
    <property type="match status" value="1"/>
</dbReference>
<dbReference type="PANTHER" id="PTHR12001">
    <property type="entry name" value="GERANYLGERANYL PYROPHOSPHATE SYNTHASE"/>
    <property type="match status" value="1"/>
</dbReference>
<accession>A0ABR0BDE3</accession>
<reference evidence="5 6" key="1">
    <citation type="journal article" date="2024" name="Microbiol. Resour. Announc.">
        <title>Genome annotations for the ascomycete fungi Trichoderma harzianum, Trichoderma aggressivum, and Purpureocillium lilacinum.</title>
        <authorList>
            <person name="Beijen E.P.W."/>
            <person name="Ohm R.A."/>
        </authorList>
    </citation>
    <scope>NUCLEOTIDE SEQUENCE [LARGE SCALE GENOMIC DNA]</scope>
    <source>
        <strain evidence="5 6">CBS 150709</strain>
    </source>
</reference>
<dbReference type="SFLD" id="SFLDS00005">
    <property type="entry name" value="Isoprenoid_Synthase_Type_I"/>
    <property type="match status" value="1"/>
</dbReference>
<dbReference type="SUPFAM" id="SSF48576">
    <property type="entry name" value="Terpenoid synthases"/>
    <property type="match status" value="1"/>
</dbReference>
<evidence type="ECO:0000313" key="6">
    <source>
        <dbReference type="Proteomes" id="UP001287286"/>
    </source>
</evidence>
<keyword evidence="2" id="KW-0479">Metal-binding</keyword>
<dbReference type="EMBL" id="JAWRVI010000276">
    <property type="protein sequence ID" value="KAK4069633.1"/>
    <property type="molecule type" value="Genomic_DNA"/>
</dbReference>
<keyword evidence="1 4" id="KW-0808">Transferase</keyword>
<comment type="similarity">
    <text evidence="4">Belongs to the FPP/GGPP synthase family.</text>
</comment>
<keyword evidence="3" id="KW-0460">Magnesium</keyword>
<dbReference type="SFLD" id="SFLDG01017">
    <property type="entry name" value="Polyprenyl_Transferase_Like"/>
    <property type="match status" value="1"/>
</dbReference>